<feature type="chain" id="PRO_5030626575" evidence="1">
    <location>
        <begin position="25"/>
        <end position="200"/>
    </location>
</feature>
<accession>A0A7W2EFE6</accession>
<keyword evidence="3" id="KW-1185">Reference proteome</keyword>
<keyword evidence="1" id="KW-0732">Signal</keyword>
<gene>
    <name evidence="2" type="ORF">H3H36_05955</name>
</gene>
<dbReference type="PROSITE" id="PS51318">
    <property type="entry name" value="TAT"/>
    <property type="match status" value="1"/>
</dbReference>
<dbReference type="Proteomes" id="UP000566711">
    <property type="component" value="Unassembled WGS sequence"/>
</dbReference>
<sequence length="200" mass="21057">MQKRQFLTAAGAAALTLPAASTRAGTPASAASPALRGPALLTVTGAMVQPNRGPFDPVTDQMMHKQKLSFDKAHAFDYNALLALPAFTIRPTLEYDGKPHLLHGPALVDVVKAAGARLADSGKLVLRAVDGYAAVLSLAQARAQRYIVATHLDGAPMALGGLGPLWAIYDADQVPEMAAKPLPERFGACPWALYHVEVQA</sequence>
<organism evidence="2 3">
    <name type="scientific">Rugamonas fusca</name>
    <dbReference type="NCBI Taxonomy" id="2758568"/>
    <lineage>
        <taxon>Bacteria</taxon>
        <taxon>Pseudomonadati</taxon>
        <taxon>Pseudomonadota</taxon>
        <taxon>Betaproteobacteria</taxon>
        <taxon>Burkholderiales</taxon>
        <taxon>Oxalobacteraceae</taxon>
        <taxon>Telluria group</taxon>
        <taxon>Rugamonas</taxon>
    </lineage>
</organism>
<proteinExistence type="predicted"/>
<name>A0A7W2EFE6_9BURK</name>
<evidence type="ECO:0000313" key="2">
    <source>
        <dbReference type="EMBL" id="MBA5604905.1"/>
    </source>
</evidence>
<feature type="signal peptide" evidence="1">
    <location>
        <begin position="1"/>
        <end position="24"/>
    </location>
</feature>
<protein>
    <submittedName>
        <fullName evidence="2">Molybdopterin-dependent oxidoreductase</fullName>
    </submittedName>
</protein>
<dbReference type="EMBL" id="JACEZS010000003">
    <property type="protein sequence ID" value="MBA5604905.1"/>
    <property type="molecule type" value="Genomic_DNA"/>
</dbReference>
<comment type="caution">
    <text evidence="2">The sequence shown here is derived from an EMBL/GenBank/DDBJ whole genome shotgun (WGS) entry which is preliminary data.</text>
</comment>
<reference evidence="2 3" key="1">
    <citation type="submission" date="2020-07" db="EMBL/GenBank/DDBJ databases">
        <title>Novel species isolated from subtropical streams in China.</title>
        <authorList>
            <person name="Lu H."/>
        </authorList>
    </citation>
    <scope>NUCLEOTIDE SEQUENCE [LARGE SCALE GENOMIC DNA]</scope>
    <source>
        <strain evidence="2 3">FT3S</strain>
    </source>
</reference>
<dbReference type="AlphaFoldDB" id="A0A7W2EFE6"/>
<dbReference type="InterPro" id="IPR006311">
    <property type="entry name" value="TAT_signal"/>
</dbReference>
<dbReference type="RefSeq" id="WP_182215155.1">
    <property type="nucleotide sequence ID" value="NZ_JACEZS010000003.1"/>
</dbReference>
<dbReference type="InterPro" id="IPR036374">
    <property type="entry name" value="OxRdtase_Mopterin-bd_sf"/>
</dbReference>
<evidence type="ECO:0000313" key="3">
    <source>
        <dbReference type="Proteomes" id="UP000566711"/>
    </source>
</evidence>
<evidence type="ECO:0000256" key="1">
    <source>
        <dbReference type="SAM" id="SignalP"/>
    </source>
</evidence>
<dbReference type="SUPFAM" id="SSF56524">
    <property type="entry name" value="Oxidoreductase molybdopterin-binding domain"/>
    <property type="match status" value="1"/>
</dbReference>